<gene>
    <name evidence="2" type="ORF">GCM10008908_35440</name>
</gene>
<evidence type="ECO:0000313" key="3">
    <source>
        <dbReference type="Proteomes" id="UP001501047"/>
    </source>
</evidence>
<keyword evidence="1" id="KW-1133">Transmembrane helix</keyword>
<name>A0ABP3W6F4_CLOSU</name>
<evidence type="ECO:0000313" key="2">
    <source>
        <dbReference type="EMBL" id="GAA0778460.1"/>
    </source>
</evidence>
<dbReference type="RefSeq" id="WP_343827859.1">
    <property type="nucleotide sequence ID" value="NZ_BAAACI010000008.1"/>
</dbReference>
<evidence type="ECO:0008006" key="4">
    <source>
        <dbReference type="Google" id="ProtNLM"/>
    </source>
</evidence>
<keyword evidence="1" id="KW-0812">Transmembrane</keyword>
<protein>
    <recommendedName>
        <fullName evidence="4">DUF1836 domain-containing protein</fullName>
    </recommendedName>
</protein>
<comment type="caution">
    <text evidence="2">The sequence shown here is derived from an EMBL/GenBank/DDBJ whole genome shotgun (WGS) entry which is preliminary data.</text>
</comment>
<organism evidence="2 3">
    <name type="scientific">Clostridium subterminale</name>
    <dbReference type="NCBI Taxonomy" id="1550"/>
    <lineage>
        <taxon>Bacteria</taxon>
        <taxon>Bacillati</taxon>
        <taxon>Bacillota</taxon>
        <taxon>Clostridia</taxon>
        <taxon>Eubacteriales</taxon>
        <taxon>Clostridiaceae</taxon>
        <taxon>Clostridium</taxon>
    </lineage>
</organism>
<dbReference type="EMBL" id="BAAACI010000008">
    <property type="protein sequence ID" value="GAA0778460.1"/>
    <property type="molecule type" value="Genomic_DNA"/>
</dbReference>
<keyword evidence="1" id="KW-0472">Membrane</keyword>
<proteinExistence type="predicted"/>
<reference evidence="3" key="1">
    <citation type="journal article" date="2019" name="Int. J. Syst. Evol. Microbiol.">
        <title>The Global Catalogue of Microorganisms (GCM) 10K type strain sequencing project: providing services to taxonomists for standard genome sequencing and annotation.</title>
        <authorList>
            <consortium name="The Broad Institute Genomics Platform"/>
            <consortium name="The Broad Institute Genome Sequencing Center for Infectious Disease"/>
            <person name="Wu L."/>
            <person name="Ma J."/>
        </authorList>
    </citation>
    <scope>NUCLEOTIDE SEQUENCE [LARGE SCALE GENOMIC DNA]</scope>
    <source>
        <strain evidence="3">JCM 1417</strain>
    </source>
</reference>
<sequence>MKLIVKNCSSPGASFTDNTNYVILSCYEWVLAYPNEVKPFVNFRKEVSKAKNFNDNNARNIYPLLKNCGFINYERGSSIKYKDFFTNVGLAYCKALDAIKKISNDETYSKYQKQEAINKLKSINQKIIYNGMIKLLKIPDSNYREAFLTFMKCFLEFEKMNKYEFAYMLHEMEGQSTDIITSMRDNILAYRNGEQDFEVEVDVRNDNDTRAKSNQDRRQEGIGFLTAFSFFTALLTQAGLIVKQKDYHILQTSKINAMEKIIEEASL</sequence>
<dbReference type="Proteomes" id="UP001501047">
    <property type="component" value="Unassembled WGS sequence"/>
</dbReference>
<evidence type="ECO:0000256" key="1">
    <source>
        <dbReference type="SAM" id="Phobius"/>
    </source>
</evidence>
<accession>A0ABP3W6F4</accession>
<feature type="transmembrane region" description="Helical" evidence="1">
    <location>
        <begin position="222"/>
        <end position="242"/>
    </location>
</feature>
<keyword evidence="3" id="KW-1185">Reference proteome</keyword>